<evidence type="ECO:0000259" key="1">
    <source>
        <dbReference type="SMART" id="SM01058"/>
    </source>
</evidence>
<dbReference type="Proteomes" id="UP001209654">
    <property type="component" value="Unassembled WGS sequence"/>
</dbReference>
<dbReference type="RefSeq" id="WP_264795844.1">
    <property type="nucleotide sequence ID" value="NZ_BRVS01000008.1"/>
</dbReference>
<feature type="domain" description="CarD-like/TRCF RNAP-interacting" evidence="1">
    <location>
        <begin position="2"/>
        <end position="112"/>
    </location>
</feature>
<dbReference type="Pfam" id="PF21095">
    <property type="entry name" value="CarD_C"/>
    <property type="match status" value="1"/>
</dbReference>
<reference evidence="2 3" key="1">
    <citation type="journal article" date="2023" name="Int. J. Syst. Evol. Microbiol.">
        <title>Arthrobacter mangrovi sp. nov., an actinobacterium isolated from the rhizosphere of a mangrove.</title>
        <authorList>
            <person name="Hamada M."/>
            <person name="Saitou S."/>
            <person name="Enomoto N."/>
            <person name="Nanri K."/>
            <person name="Hidaka K."/>
            <person name="Miura T."/>
            <person name="Tamura T."/>
        </authorList>
    </citation>
    <scope>NUCLEOTIDE SEQUENCE [LARGE SCALE GENOMIC DNA]</scope>
    <source>
        <strain evidence="2 3">NBRC 112813</strain>
    </source>
</reference>
<organism evidence="2 3">
    <name type="scientific">Arthrobacter mangrovi</name>
    <dbReference type="NCBI Taxonomy" id="2966350"/>
    <lineage>
        <taxon>Bacteria</taxon>
        <taxon>Bacillati</taxon>
        <taxon>Actinomycetota</taxon>
        <taxon>Actinomycetes</taxon>
        <taxon>Micrococcales</taxon>
        <taxon>Micrococcaceae</taxon>
        <taxon>Arthrobacter</taxon>
    </lineage>
</organism>
<proteinExistence type="predicted"/>
<dbReference type="Gene3D" id="2.40.10.170">
    <property type="match status" value="1"/>
</dbReference>
<dbReference type="PANTHER" id="PTHR38447">
    <property type="entry name" value="TRANSCRIPTION FACTOR YDEB-RELATED"/>
    <property type="match status" value="1"/>
</dbReference>
<dbReference type="PANTHER" id="PTHR38447:SF1">
    <property type="entry name" value="RNA POLYMERASE-BINDING TRANSCRIPTION FACTOR CARD"/>
    <property type="match status" value="1"/>
</dbReference>
<accession>A0ABQ5MUS6</accession>
<protein>
    <submittedName>
        <fullName evidence="2">CarD family transcriptional regulator</fullName>
    </submittedName>
</protein>
<gene>
    <name evidence="2" type="ORF">AHIS1636_21870</name>
</gene>
<keyword evidence="3" id="KW-1185">Reference proteome</keyword>
<evidence type="ECO:0000313" key="2">
    <source>
        <dbReference type="EMBL" id="GLB67747.1"/>
    </source>
</evidence>
<dbReference type="SUPFAM" id="SSF141259">
    <property type="entry name" value="CarD-like"/>
    <property type="match status" value="1"/>
</dbReference>
<name>A0ABQ5MUS6_9MICC</name>
<dbReference type="Pfam" id="PF02559">
    <property type="entry name" value="CarD_TRCF_RID"/>
    <property type="match status" value="1"/>
</dbReference>
<dbReference type="InterPro" id="IPR042215">
    <property type="entry name" value="CarD-like_C"/>
</dbReference>
<dbReference type="InterPro" id="IPR048792">
    <property type="entry name" value="CarD_C"/>
</dbReference>
<dbReference type="InterPro" id="IPR003711">
    <property type="entry name" value="CarD-like/TRCF_RID"/>
</dbReference>
<sequence length="176" mass="19370">MKLKVGENLVYPPHGAVTVTGLTNRTFKETETTYVQFRVHHDGLTIEVPADKAKDLGVRPAIGKKGVQKVVGILRQPASMEKEIWSRRFKANQEKITTGDVYKVSEVVRDLTRRLQAGLAPAGEKRQLDQARRILVSELALSEQTDAEGAGAIIDDILLPEDVQQEGTTAKRAKAS</sequence>
<evidence type="ECO:0000313" key="3">
    <source>
        <dbReference type="Proteomes" id="UP001209654"/>
    </source>
</evidence>
<dbReference type="InterPro" id="IPR036101">
    <property type="entry name" value="CarD-like/TRCF_RID_sf"/>
</dbReference>
<dbReference type="InterPro" id="IPR052531">
    <property type="entry name" value="CarD-like_regulator"/>
</dbReference>
<dbReference type="SMART" id="SM01058">
    <property type="entry name" value="CarD_TRCF"/>
    <property type="match status" value="1"/>
</dbReference>
<dbReference type="EMBL" id="BRVS01000008">
    <property type="protein sequence ID" value="GLB67747.1"/>
    <property type="molecule type" value="Genomic_DNA"/>
</dbReference>
<dbReference type="Gene3D" id="1.20.58.1290">
    <property type="entry name" value="CarD-like, C-terminal domain"/>
    <property type="match status" value="1"/>
</dbReference>
<comment type="caution">
    <text evidence="2">The sequence shown here is derived from an EMBL/GenBank/DDBJ whole genome shotgun (WGS) entry which is preliminary data.</text>
</comment>